<keyword evidence="4" id="KW-1185">Reference proteome</keyword>
<reference evidence="3" key="1">
    <citation type="submission" date="2021-04" db="EMBL/GenBank/DDBJ databases">
        <authorList>
            <consortium name="Molecular Ecology Group"/>
        </authorList>
    </citation>
    <scope>NUCLEOTIDE SEQUENCE</scope>
</reference>
<proteinExistence type="predicted"/>
<dbReference type="AlphaFoldDB" id="A0A8S3ZDG0"/>
<accession>A0A8S3ZDG0</accession>
<protein>
    <submittedName>
        <fullName evidence="3">Uncharacterized protein</fullName>
    </submittedName>
</protein>
<dbReference type="PANTHER" id="PTHR46830:SF1">
    <property type="entry name" value="ALPHA-1,4-N-ACETYLGLUCOSAMINYLTRANSFERASE"/>
    <property type="match status" value="1"/>
</dbReference>
<gene>
    <name evidence="3" type="ORF">CUNI_LOCUS13202</name>
</gene>
<evidence type="ECO:0000256" key="1">
    <source>
        <dbReference type="SAM" id="MobiDB-lite"/>
    </source>
</evidence>
<name>A0A8S3ZDG0_9EUPU</name>
<keyword evidence="2" id="KW-0472">Membrane</keyword>
<dbReference type="PANTHER" id="PTHR46830">
    <property type="entry name" value="TRANSFERASE, PUTATIVE-RELATED"/>
    <property type="match status" value="1"/>
</dbReference>
<sequence>MSPSVDKSGDLRGFKSLATLIVPSLLFALLMFQIYSCRSRLKLRNSYLLESLPPGSDWVWDSLSAGHSSRFEDVSSQTPDSGKSKPEINASYDQTHNYHRSVLLPGIPSLTVHYVWCTEGYFELGHYLSILSVIKQLQPDKIVIHYRSQPRADPQGYWRWLEDLQRNVAMLSMRPLSNYRICRHDLSAGVTYDHYDFPDPYGVFLLGDIAISNLTRSDVTDLIKKSFSQRASASYLKTVPPATEEELLKSQVFLVSDTEPYHTSQSPGRVVITCPAVSTVNSLKLYVNVSCIGINSYLSSEELLIRDSRFHRFARSVMYGSPNVINAPMFSSVQIPNSIHIILKDGVTQITPLLYLSIKSAYFKGKVDDVFVHAATPPAGTLWDRLRTRHELNVKHIPMPSSEELNTKHTAMAYALFTLLQHGGIAHFGDVVFLKPIPLSLRHAGAIATPHYSEFRLRHQSTNTAVLAGSKGSVFVESFLARLRQEDLKSPDVRADDIATHTREIHPESVLLDSQLTSHQKCDKVRCQVVGGHGHPKQTYTTRLIWDGEQPGTLDQLLLIEGPIKTEIKEIIEISHFIHLNAVP</sequence>
<dbReference type="EMBL" id="CAJHNH020002757">
    <property type="protein sequence ID" value="CAG5127644.1"/>
    <property type="molecule type" value="Genomic_DNA"/>
</dbReference>
<dbReference type="OrthoDB" id="6050515at2759"/>
<comment type="caution">
    <text evidence="3">The sequence shown here is derived from an EMBL/GenBank/DDBJ whole genome shotgun (WGS) entry which is preliminary data.</text>
</comment>
<keyword evidence="2" id="KW-0812">Transmembrane</keyword>
<organism evidence="3 4">
    <name type="scientific">Candidula unifasciata</name>
    <dbReference type="NCBI Taxonomy" id="100452"/>
    <lineage>
        <taxon>Eukaryota</taxon>
        <taxon>Metazoa</taxon>
        <taxon>Spiralia</taxon>
        <taxon>Lophotrochozoa</taxon>
        <taxon>Mollusca</taxon>
        <taxon>Gastropoda</taxon>
        <taxon>Heterobranchia</taxon>
        <taxon>Euthyneura</taxon>
        <taxon>Panpulmonata</taxon>
        <taxon>Eupulmonata</taxon>
        <taxon>Stylommatophora</taxon>
        <taxon>Helicina</taxon>
        <taxon>Helicoidea</taxon>
        <taxon>Geomitridae</taxon>
        <taxon>Candidula</taxon>
    </lineage>
</organism>
<dbReference type="Proteomes" id="UP000678393">
    <property type="component" value="Unassembled WGS sequence"/>
</dbReference>
<evidence type="ECO:0000313" key="3">
    <source>
        <dbReference type="EMBL" id="CAG5127644.1"/>
    </source>
</evidence>
<evidence type="ECO:0000256" key="2">
    <source>
        <dbReference type="SAM" id="Phobius"/>
    </source>
</evidence>
<feature type="transmembrane region" description="Helical" evidence="2">
    <location>
        <begin position="16"/>
        <end position="35"/>
    </location>
</feature>
<keyword evidence="2" id="KW-1133">Transmembrane helix</keyword>
<evidence type="ECO:0000313" key="4">
    <source>
        <dbReference type="Proteomes" id="UP000678393"/>
    </source>
</evidence>
<feature type="region of interest" description="Disordered" evidence="1">
    <location>
        <begin position="70"/>
        <end position="89"/>
    </location>
</feature>